<dbReference type="AlphaFoldDB" id="A0A811K0Y6"/>
<dbReference type="Proteomes" id="UP000614601">
    <property type="component" value="Unassembled WGS sequence"/>
</dbReference>
<evidence type="ECO:0000313" key="3">
    <source>
        <dbReference type="Proteomes" id="UP000614601"/>
    </source>
</evidence>
<name>A0A811K0Y6_9BILA</name>
<dbReference type="PANTHER" id="PTHR22714">
    <property type="entry name" value="PROTEIN CBG02446-RELATED"/>
    <property type="match status" value="1"/>
</dbReference>
<feature type="transmembrane region" description="Helical" evidence="1">
    <location>
        <begin position="202"/>
        <end position="222"/>
    </location>
</feature>
<gene>
    <name evidence="2" type="ORF">BOKJ2_LOCUS2738</name>
</gene>
<dbReference type="InterPro" id="IPR040128">
    <property type="entry name" value="T25E4.2-like"/>
</dbReference>
<evidence type="ECO:0008006" key="4">
    <source>
        <dbReference type="Google" id="ProtNLM"/>
    </source>
</evidence>
<keyword evidence="1" id="KW-0472">Membrane</keyword>
<dbReference type="PANTHER" id="PTHR22714:SF7">
    <property type="entry name" value="SOLUTE-BINDING PROTEIN FAMILY 3_N-TERMINAL DOMAIN-CONTAINING PROTEIN"/>
    <property type="match status" value="1"/>
</dbReference>
<sequence>MNITTLRVLYTGGLPALNTDCFNAPVISPRKGCMFPGLHVEIIKLIATRLGLKIEPHYHPSEQPVVGHVVDGIPNGLMQLINNGTVDTMALAVGPDDERRLFFDFTEPVYYSLSRVLINVPSSDWHSYTAFFESYHFSAWICIIFALMLQCGFCMVVNRVESFVRKRESHRSVADLVWKIVRLQLLQASSVENNLVAGRISFFIFSLVQCTVIMGVLSSYIFSNLVRPEDPVPFKTFSQFTSLIADGTLHMVEVTKASIFYETVVNSNATDFSELRNALESNPLRLGKDIDDVMDMLDKPGAVIIRYVG</sequence>
<comment type="caution">
    <text evidence="2">The sequence shown here is derived from an EMBL/GenBank/DDBJ whole genome shotgun (WGS) entry which is preliminary data.</text>
</comment>
<keyword evidence="1" id="KW-0812">Transmembrane</keyword>
<feature type="transmembrane region" description="Helical" evidence="1">
    <location>
        <begin position="137"/>
        <end position="157"/>
    </location>
</feature>
<evidence type="ECO:0000313" key="2">
    <source>
        <dbReference type="EMBL" id="CAD5209540.1"/>
    </source>
</evidence>
<evidence type="ECO:0000256" key="1">
    <source>
        <dbReference type="SAM" id="Phobius"/>
    </source>
</evidence>
<organism evidence="2 3">
    <name type="scientific">Bursaphelenchus okinawaensis</name>
    <dbReference type="NCBI Taxonomy" id="465554"/>
    <lineage>
        <taxon>Eukaryota</taxon>
        <taxon>Metazoa</taxon>
        <taxon>Ecdysozoa</taxon>
        <taxon>Nematoda</taxon>
        <taxon>Chromadorea</taxon>
        <taxon>Rhabditida</taxon>
        <taxon>Tylenchina</taxon>
        <taxon>Tylenchomorpha</taxon>
        <taxon>Aphelenchoidea</taxon>
        <taxon>Aphelenchoididae</taxon>
        <taxon>Bursaphelenchus</taxon>
    </lineage>
</organism>
<dbReference type="EMBL" id="CAJFCW020000002">
    <property type="protein sequence ID" value="CAG9089565.1"/>
    <property type="molecule type" value="Genomic_DNA"/>
</dbReference>
<keyword evidence="3" id="KW-1185">Reference proteome</keyword>
<dbReference type="OrthoDB" id="5815759at2759"/>
<accession>A0A811K0Y6</accession>
<dbReference type="SUPFAM" id="SSF53850">
    <property type="entry name" value="Periplasmic binding protein-like II"/>
    <property type="match status" value="1"/>
</dbReference>
<reference evidence="2" key="1">
    <citation type="submission" date="2020-09" db="EMBL/GenBank/DDBJ databases">
        <authorList>
            <person name="Kikuchi T."/>
        </authorList>
    </citation>
    <scope>NUCLEOTIDE SEQUENCE</scope>
    <source>
        <strain evidence="2">SH1</strain>
    </source>
</reference>
<keyword evidence="1" id="KW-1133">Transmembrane helix</keyword>
<protein>
    <recommendedName>
        <fullName evidence="4">Solute-binding protein family 3/N-terminal domain-containing protein</fullName>
    </recommendedName>
</protein>
<dbReference type="Gene3D" id="3.40.190.10">
    <property type="entry name" value="Periplasmic binding protein-like II"/>
    <property type="match status" value="1"/>
</dbReference>
<proteinExistence type="predicted"/>
<dbReference type="EMBL" id="CAJFDH010000002">
    <property type="protein sequence ID" value="CAD5209540.1"/>
    <property type="molecule type" value="Genomic_DNA"/>
</dbReference>
<dbReference type="Proteomes" id="UP000783686">
    <property type="component" value="Unassembled WGS sequence"/>
</dbReference>